<feature type="transmembrane region" description="Helical" evidence="5">
    <location>
        <begin position="265"/>
        <end position="283"/>
    </location>
</feature>
<dbReference type="AlphaFoldDB" id="A0A857CBY5"/>
<dbReference type="InterPro" id="IPR036259">
    <property type="entry name" value="MFS_trans_sf"/>
</dbReference>
<dbReference type="EMBL" id="CP046908">
    <property type="protein sequence ID" value="QGZ36347.1"/>
    <property type="molecule type" value="Genomic_DNA"/>
</dbReference>
<name>A0A857CBY5_9HYPH</name>
<evidence type="ECO:0000256" key="3">
    <source>
        <dbReference type="ARBA" id="ARBA00023136"/>
    </source>
</evidence>
<feature type="compositionally biased region" description="Polar residues" evidence="4">
    <location>
        <begin position="459"/>
        <end position="468"/>
    </location>
</feature>
<feature type="transmembrane region" description="Helical" evidence="5">
    <location>
        <begin position="289"/>
        <end position="309"/>
    </location>
</feature>
<sequence length="474" mass="49997">MAQVLAPVSALLIAITLLVIGHGLQSTLIPLAGSLAGFSDLQVGLVSSSYFFGLVLGCLGAPYVIMRAGHIRAFAALVSLMSAAAILHPIMVDPLSWSAIRIISGFCLAGFYMIVESWLNEQASNENRGTIMSIYIVLVYAAMTTGQLSLTVMDLTTFVPFAIASVAVSLAVIPVSLTTANQPAPITVVRFRPVKLYRNSPTALVAVLLIGVTQGALWMLAPLYAIQIGLTTSQAAYFAAAFVGAGAITQWPIGRLSDRLDRRLVLLGLAASAVLVSIIFMTVPIEGMAMAIMLALLAGVATQPAYAIAASHAFDHADRNDYVETSSGMNLAFGIGSSFGPLTASYLMQSVGSWGLFLQVAVIQALMGLYILSRLFQRAGPTVEEKTDFDYAASAQVGTVLSPEPLDLEDPSVIPPEEFPAYDYITEESSEEASAPVSEEFWTSAANEPAAEEDGVASPSPQSASDTEAGSRRD</sequence>
<gene>
    <name evidence="7" type="ORF">GH266_18780</name>
</gene>
<feature type="transmembrane region" description="Helical" evidence="5">
    <location>
        <begin position="47"/>
        <end position="66"/>
    </location>
</feature>
<reference evidence="7 8" key="1">
    <citation type="submission" date="2019-12" db="EMBL/GenBank/DDBJ databases">
        <title>The genome of Stappia indica PHM037.</title>
        <authorList>
            <person name="Kacar D."/>
            <person name="Galan B."/>
            <person name="Canedo L."/>
            <person name="Rodriguez P."/>
            <person name="de la Calle F."/>
            <person name="Garcia J.L."/>
        </authorList>
    </citation>
    <scope>NUCLEOTIDE SEQUENCE [LARGE SCALE GENOMIC DNA]</scope>
    <source>
        <strain evidence="7 8">PHM037</strain>
    </source>
</reference>
<dbReference type="PANTHER" id="PTHR23521">
    <property type="entry name" value="TRANSPORTER MFS SUPERFAMILY"/>
    <property type="match status" value="1"/>
</dbReference>
<dbReference type="SUPFAM" id="SSF103473">
    <property type="entry name" value="MFS general substrate transporter"/>
    <property type="match status" value="1"/>
</dbReference>
<dbReference type="PANTHER" id="PTHR23521:SF3">
    <property type="entry name" value="MFS TRANSPORTER"/>
    <property type="match status" value="1"/>
</dbReference>
<feature type="transmembrane region" description="Helical" evidence="5">
    <location>
        <begin position="98"/>
        <end position="119"/>
    </location>
</feature>
<dbReference type="InterPro" id="IPR011701">
    <property type="entry name" value="MFS"/>
</dbReference>
<evidence type="ECO:0000259" key="6">
    <source>
        <dbReference type="PROSITE" id="PS50850"/>
    </source>
</evidence>
<dbReference type="InterPro" id="IPR020846">
    <property type="entry name" value="MFS_dom"/>
</dbReference>
<dbReference type="PROSITE" id="PS50850">
    <property type="entry name" value="MFS"/>
    <property type="match status" value="1"/>
</dbReference>
<feature type="transmembrane region" description="Helical" evidence="5">
    <location>
        <begin position="158"/>
        <end position="180"/>
    </location>
</feature>
<proteinExistence type="predicted"/>
<dbReference type="Proteomes" id="UP000435648">
    <property type="component" value="Chromosome"/>
</dbReference>
<dbReference type="CDD" id="cd17477">
    <property type="entry name" value="MFS_YcaD_like"/>
    <property type="match status" value="1"/>
</dbReference>
<dbReference type="RefSeq" id="WP_158195185.1">
    <property type="nucleotide sequence ID" value="NZ_CP046908.1"/>
</dbReference>
<evidence type="ECO:0000313" key="8">
    <source>
        <dbReference type="Proteomes" id="UP000435648"/>
    </source>
</evidence>
<accession>A0A857CBY5</accession>
<feature type="transmembrane region" description="Helical" evidence="5">
    <location>
        <begin position="201"/>
        <end position="223"/>
    </location>
</feature>
<keyword evidence="2 5" id="KW-1133">Transmembrane helix</keyword>
<evidence type="ECO:0000256" key="5">
    <source>
        <dbReference type="SAM" id="Phobius"/>
    </source>
</evidence>
<evidence type="ECO:0000256" key="4">
    <source>
        <dbReference type="SAM" id="MobiDB-lite"/>
    </source>
</evidence>
<keyword evidence="1 5" id="KW-0812">Transmembrane</keyword>
<keyword evidence="3 5" id="KW-0472">Membrane</keyword>
<dbReference type="GO" id="GO:0005886">
    <property type="term" value="C:plasma membrane"/>
    <property type="evidence" value="ECO:0007669"/>
    <property type="project" value="TreeGrafter"/>
</dbReference>
<evidence type="ECO:0000256" key="2">
    <source>
        <dbReference type="ARBA" id="ARBA00022989"/>
    </source>
</evidence>
<dbReference type="Pfam" id="PF07690">
    <property type="entry name" value="MFS_1"/>
    <property type="match status" value="1"/>
</dbReference>
<dbReference type="OrthoDB" id="9810614at2"/>
<feature type="transmembrane region" description="Helical" evidence="5">
    <location>
        <begin position="131"/>
        <end position="152"/>
    </location>
</feature>
<protein>
    <submittedName>
        <fullName evidence="7">MFS transporter</fullName>
    </submittedName>
</protein>
<dbReference type="GO" id="GO:0022857">
    <property type="term" value="F:transmembrane transporter activity"/>
    <property type="evidence" value="ECO:0007669"/>
    <property type="project" value="InterPro"/>
</dbReference>
<evidence type="ECO:0000313" key="7">
    <source>
        <dbReference type="EMBL" id="QGZ36347.1"/>
    </source>
</evidence>
<feature type="transmembrane region" description="Helical" evidence="5">
    <location>
        <begin position="73"/>
        <end position="92"/>
    </location>
</feature>
<dbReference type="KEGG" id="siw:GH266_18780"/>
<dbReference type="Gene3D" id="1.20.1250.20">
    <property type="entry name" value="MFS general substrate transporter like domains"/>
    <property type="match status" value="2"/>
</dbReference>
<feature type="transmembrane region" description="Helical" evidence="5">
    <location>
        <begin position="235"/>
        <end position="253"/>
    </location>
</feature>
<dbReference type="InterPro" id="IPR047200">
    <property type="entry name" value="MFS_YcaD-like"/>
</dbReference>
<feature type="domain" description="Major facilitator superfamily (MFS) profile" evidence="6">
    <location>
        <begin position="199"/>
        <end position="474"/>
    </location>
</feature>
<organism evidence="7 8">
    <name type="scientific">Stappia indica</name>
    <dbReference type="NCBI Taxonomy" id="538381"/>
    <lineage>
        <taxon>Bacteria</taxon>
        <taxon>Pseudomonadati</taxon>
        <taxon>Pseudomonadota</taxon>
        <taxon>Alphaproteobacteria</taxon>
        <taxon>Hyphomicrobiales</taxon>
        <taxon>Stappiaceae</taxon>
        <taxon>Stappia</taxon>
    </lineage>
</organism>
<feature type="region of interest" description="Disordered" evidence="4">
    <location>
        <begin position="424"/>
        <end position="474"/>
    </location>
</feature>
<feature type="transmembrane region" description="Helical" evidence="5">
    <location>
        <begin position="354"/>
        <end position="372"/>
    </location>
</feature>
<evidence type="ECO:0000256" key="1">
    <source>
        <dbReference type="ARBA" id="ARBA00022692"/>
    </source>
</evidence>
<feature type="transmembrane region" description="Helical" evidence="5">
    <location>
        <begin position="330"/>
        <end position="348"/>
    </location>
</feature>